<protein>
    <submittedName>
        <fullName evidence="1">Uncharacterized protein</fullName>
    </submittedName>
</protein>
<dbReference type="AlphaFoldDB" id="A0A4D6N232"/>
<sequence length="55" mass="6253">MKASTTSGAWLQGGFHQAEDPRTVGLLGVWRLTARKFRPTVYTGFTWRRLGCARR</sequence>
<keyword evidence="2" id="KW-1185">Reference proteome</keyword>
<evidence type="ECO:0000313" key="1">
    <source>
        <dbReference type="EMBL" id="QCE06911.1"/>
    </source>
</evidence>
<name>A0A4D6N232_VIGUN</name>
<accession>A0A4D6N232</accession>
<organism evidence="1 2">
    <name type="scientific">Vigna unguiculata</name>
    <name type="common">Cowpea</name>
    <dbReference type="NCBI Taxonomy" id="3917"/>
    <lineage>
        <taxon>Eukaryota</taxon>
        <taxon>Viridiplantae</taxon>
        <taxon>Streptophyta</taxon>
        <taxon>Embryophyta</taxon>
        <taxon>Tracheophyta</taxon>
        <taxon>Spermatophyta</taxon>
        <taxon>Magnoliopsida</taxon>
        <taxon>eudicotyledons</taxon>
        <taxon>Gunneridae</taxon>
        <taxon>Pentapetalae</taxon>
        <taxon>rosids</taxon>
        <taxon>fabids</taxon>
        <taxon>Fabales</taxon>
        <taxon>Fabaceae</taxon>
        <taxon>Papilionoideae</taxon>
        <taxon>50 kb inversion clade</taxon>
        <taxon>NPAAA clade</taxon>
        <taxon>indigoferoid/millettioid clade</taxon>
        <taxon>Phaseoleae</taxon>
        <taxon>Vigna</taxon>
    </lineage>
</organism>
<proteinExistence type="predicted"/>
<reference evidence="1 2" key="1">
    <citation type="submission" date="2019-04" db="EMBL/GenBank/DDBJ databases">
        <title>An improved genome assembly and genetic linkage map for asparagus bean, Vigna unguiculata ssp. sesquipedialis.</title>
        <authorList>
            <person name="Xia Q."/>
            <person name="Zhang R."/>
            <person name="Dong Y."/>
        </authorList>
    </citation>
    <scope>NUCLEOTIDE SEQUENCE [LARGE SCALE GENOMIC DNA]</scope>
    <source>
        <tissue evidence="1">Leaf</tissue>
    </source>
</reference>
<dbReference type="Proteomes" id="UP000501690">
    <property type="component" value="Linkage Group LG9"/>
</dbReference>
<evidence type="ECO:0000313" key="2">
    <source>
        <dbReference type="Proteomes" id="UP000501690"/>
    </source>
</evidence>
<gene>
    <name evidence="1" type="ORF">DEO72_LG9g1925</name>
</gene>
<dbReference type="EMBL" id="CP039353">
    <property type="protein sequence ID" value="QCE06911.1"/>
    <property type="molecule type" value="Genomic_DNA"/>
</dbReference>